<dbReference type="InterPro" id="IPR003141">
    <property type="entry name" value="Pol/His_phosphatase_N"/>
</dbReference>
<dbReference type="GO" id="GO:0035312">
    <property type="term" value="F:5'-3' DNA exonuclease activity"/>
    <property type="evidence" value="ECO:0007669"/>
    <property type="project" value="TreeGrafter"/>
</dbReference>
<dbReference type="SUPFAM" id="SSF89550">
    <property type="entry name" value="PHP domain-like"/>
    <property type="match status" value="1"/>
</dbReference>
<comment type="caution">
    <text evidence="2">The sequence shown here is derived from an EMBL/GenBank/DDBJ whole genome shotgun (WGS) entry which is preliminary data.</text>
</comment>
<dbReference type="Proteomes" id="UP000632828">
    <property type="component" value="Unassembled WGS sequence"/>
</dbReference>
<name>A0A8J6QW96_9BACT</name>
<reference evidence="2" key="1">
    <citation type="submission" date="2020-09" db="EMBL/GenBank/DDBJ databases">
        <title>Pelobacter alkaliphilus sp. nov., a novel anaerobic arsenate-reducing bacterium from terrestrial mud volcano.</title>
        <authorList>
            <person name="Khomyakova M.A."/>
            <person name="Merkel A.Y."/>
            <person name="Slobodkin A.I."/>
        </authorList>
    </citation>
    <scope>NUCLEOTIDE SEQUENCE</scope>
    <source>
        <strain evidence="2">M08fum</strain>
    </source>
</reference>
<dbReference type="Pfam" id="PF02811">
    <property type="entry name" value="PHP"/>
    <property type="match status" value="1"/>
</dbReference>
<dbReference type="CDD" id="cd07438">
    <property type="entry name" value="PHP_HisPPase_AMP"/>
    <property type="match status" value="1"/>
</dbReference>
<dbReference type="InterPro" id="IPR016195">
    <property type="entry name" value="Pol/histidinol_Pase-like"/>
</dbReference>
<dbReference type="PANTHER" id="PTHR42924:SF3">
    <property type="entry name" value="POLYMERASE_HISTIDINOL PHOSPHATASE N-TERMINAL DOMAIN-CONTAINING PROTEIN"/>
    <property type="match status" value="1"/>
</dbReference>
<proteinExistence type="predicted"/>
<dbReference type="Gene3D" id="3.20.20.140">
    <property type="entry name" value="Metal-dependent hydrolases"/>
    <property type="match status" value="1"/>
</dbReference>
<sequence>MNFNYVDLHIHTTCSDGFFSPEDVVMQAARAGLVAIALADHDNIDGIIPATLTASSLGIEVIPAVELSSQWQSYTDMHLLGYGFDYHDPRLIAELEHFQLFRASRNEQIIDAVNLKLAEEGRAPIAAQEVRKLAGGSIGRPHIAQVLRQKKYANSNEDAFTRYLVPCNVEKHYFPADEAIRLVHACGGIVVLAHPPYVTRDRHQLEKLVAELVRLGLDGIEVYNNGSGLEDSDWLIRLAAHHGLVITGGSDFHGEPGSAIQIGHGLRGIRVAYDCVEQIKDALIRRGEPLRW</sequence>
<dbReference type="InterPro" id="IPR052018">
    <property type="entry name" value="PHP_domain"/>
</dbReference>
<evidence type="ECO:0000313" key="2">
    <source>
        <dbReference type="EMBL" id="MBD1399468.1"/>
    </source>
</evidence>
<dbReference type="EMBL" id="JACWUN010000002">
    <property type="protein sequence ID" value="MBD1399468.1"/>
    <property type="molecule type" value="Genomic_DNA"/>
</dbReference>
<dbReference type="AlphaFoldDB" id="A0A8J6QW96"/>
<evidence type="ECO:0000259" key="1">
    <source>
        <dbReference type="SMART" id="SM00481"/>
    </source>
</evidence>
<evidence type="ECO:0000313" key="3">
    <source>
        <dbReference type="Proteomes" id="UP000632828"/>
    </source>
</evidence>
<gene>
    <name evidence="2" type="ORF">ICT70_02155</name>
</gene>
<protein>
    <submittedName>
        <fullName evidence="2">PHP domain-containing protein</fullName>
    </submittedName>
</protein>
<dbReference type="InterPro" id="IPR004013">
    <property type="entry name" value="PHP_dom"/>
</dbReference>
<feature type="domain" description="Polymerase/histidinol phosphatase N-terminal" evidence="1">
    <location>
        <begin position="6"/>
        <end position="71"/>
    </location>
</feature>
<dbReference type="Gene3D" id="1.10.150.650">
    <property type="match status" value="1"/>
</dbReference>
<organism evidence="2 3">
    <name type="scientific">Pelovirga terrestris</name>
    <dbReference type="NCBI Taxonomy" id="2771352"/>
    <lineage>
        <taxon>Bacteria</taxon>
        <taxon>Pseudomonadati</taxon>
        <taxon>Thermodesulfobacteriota</taxon>
        <taxon>Desulfuromonadia</taxon>
        <taxon>Geobacterales</taxon>
        <taxon>Geobacteraceae</taxon>
        <taxon>Pelovirga</taxon>
    </lineage>
</organism>
<accession>A0A8J6QW96</accession>
<keyword evidence="3" id="KW-1185">Reference proteome</keyword>
<dbReference type="GO" id="GO:0004534">
    <property type="term" value="F:5'-3' RNA exonuclease activity"/>
    <property type="evidence" value="ECO:0007669"/>
    <property type="project" value="TreeGrafter"/>
</dbReference>
<dbReference type="RefSeq" id="WP_191153743.1">
    <property type="nucleotide sequence ID" value="NZ_JACWUN010000002.1"/>
</dbReference>
<dbReference type="PANTHER" id="PTHR42924">
    <property type="entry name" value="EXONUCLEASE"/>
    <property type="match status" value="1"/>
</dbReference>
<dbReference type="SMART" id="SM00481">
    <property type="entry name" value="POLIIIAc"/>
    <property type="match status" value="1"/>
</dbReference>